<accession>A0A8E2JU00</accession>
<dbReference type="OrthoDB" id="496981at2759"/>
<sequence length="272" mass="30505">MPPQLHLIRHAQGYHNLCIANHSMRDPSLTPLGEQQCRDLRASLPDISTIDLIVASPIRRTLYTALQTFQPQLSQHPNLKIIALPALQEVSDLPCDTGSSLAELSREFANHPVDLSLVPEGWYEKTGPYAPVAEAIMARARAARRFLLAREERNIAVVTHGGLLHYLTEDWSDHAKFTGTGWANCEFRSYNFDVSTPESADNAVLIETPESRRRRQGHEIPLTESEQTNLMETAQRTWQEAGFLHREGGEEKLIGEAEKVEGQNDRPVKVTA</sequence>
<dbReference type="SUPFAM" id="SSF53254">
    <property type="entry name" value="Phosphoglycerate mutase-like"/>
    <property type="match status" value="1"/>
</dbReference>
<dbReference type="PANTHER" id="PTHR48100">
    <property type="entry name" value="BROAD-SPECIFICITY PHOSPHATASE YOR283W-RELATED"/>
    <property type="match status" value="1"/>
</dbReference>
<dbReference type="GO" id="GO:0005737">
    <property type="term" value="C:cytoplasm"/>
    <property type="evidence" value="ECO:0007669"/>
    <property type="project" value="TreeGrafter"/>
</dbReference>
<dbReference type="Gene3D" id="3.40.50.1240">
    <property type="entry name" value="Phosphoglycerate mutase-like"/>
    <property type="match status" value="1"/>
</dbReference>
<keyword evidence="2" id="KW-1185">Reference proteome</keyword>
<dbReference type="Pfam" id="PF00300">
    <property type="entry name" value="His_Phos_1"/>
    <property type="match status" value="1"/>
</dbReference>
<reference evidence="1 2" key="1">
    <citation type="journal article" date="2016" name="Nat. Commun.">
        <title>Ectomycorrhizal ecology is imprinted in the genome of the dominant symbiotic fungus Cenococcum geophilum.</title>
        <authorList>
            <consortium name="DOE Joint Genome Institute"/>
            <person name="Peter M."/>
            <person name="Kohler A."/>
            <person name="Ohm R.A."/>
            <person name="Kuo A."/>
            <person name="Krutzmann J."/>
            <person name="Morin E."/>
            <person name="Arend M."/>
            <person name="Barry K.W."/>
            <person name="Binder M."/>
            <person name="Choi C."/>
            <person name="Clum A."/>
            <person name="Copeland A."/>
            <person name="Grisel N."/>
            <person name="Haridas S."/>
            <person name="Kipfer T."/>
            <person name="LaButti K."/>
            <person name="Lindquist E."/>
            <person name="Lipzen A."/>
            <person name="Maire R."/>
            <person name="Meier B."/>
            <person name="Mihaltcheva S."/>
            <person name="Molinier V."/>
            <person name="Murat C."/>
            <person name="Poggeler S."/>
            <person name="Quandt C.A."/>
            <person name="Sperisen C."/>
            <person name="Tritt A."/>
            <person name="Tisserant E."/>
            <person name="Crous P.W."/>
            <person name="Henrissat B."/>
            <person name="Nehls U."/>
            <person name="Egli S."/>
            <person name="Spatafora J.W."/>
            <person name="Grigoriev I.V."/>
            <person name="Martin F.M."/>
        </authorList>
    </citation>
    <scope>NUCLEOTIDE SEQUENCE [LARGE SCALE GENOMIC DNA]</scope>
    <source>
        <strain evidence="1 2">CBS 207.34</strain>
    </source>
</reference>
<organism evidence="1 2">
    <name type="scientific">Glonium stellatum</name>
    <dbReference type="NCBI Taxonomy" id="574774"/>
    <lineage>
        <taxon>Eukaryota</taxon>
        <taxon>Fungi</taxon>
        <taxon>Dikarya</taxon>
        <taxon>Ascomycota</taxon>
        <taxon>Pezizomycotina</taxon>
        <taxon>Dothideomycetes</taxon>
        <taxon>Pleosporomycetidae</taxon>
        <taxon>Gloniales</taxon>
        <taxon>Gloniaceae</taxon>
        <taxon>Glonium</taxon>
    </lineage>
</organism>
<name>A0A8E2JU00_9PEZI</name>
<dbReference type="GO" id="GO:0016791">
    <property type="term" value="F:phosphatase activity"/>
    <property type="evidence" value="ECO:0007669"/>
    <property type="project" value="TreeGrafter"/>
</dbReference>
<dbReference type="PANTHER" id="PTHR48100:SF54">
    <property type="entry name" value="PHOSPHATASE SPAC5H10.03-RELATED"/>
    <property type="match status" value="1"/>
</dbReference>
<evidence type="ECO:0000313" key="2">
    <source>
        <dbReference type="Proteomes" id="UP000250140"/>
    </source>
</evidence>
<protein>
    <submittedName>
        <fullName evidence="1">Phosphoglycerate mutase-like protein</fullName>
    </submittedName>
</protein>
<dbReference type="AlphaFoldDB" id="A0A8E2JU00"/>
<dbReference type="EMBL" id="KV749448">
    <property type="protein sequence ID" value="OCL09423.1"/>
    <property type="molecule type" value="Genomic_DNA"/>
</dbReference>
<evidence type="ECO:0000313" key="1">
    <source>
        <dbReference type="EMBL" id="OCL09423.1"/>
    </source>
</evidence>
<dbReference type="InterPro" id="IPR050275">
    <property type="entry name" value="PGM_Phosphatase"/>
</dbReference>
<proteinExistence type="predicted"/>
<dbReference type="SMART" id="SM00855">
    <property type="entry name" value="PGAM"/>
    <property type="match status" value="1"/>
</dbReference>
<dbReference type="CDD" id="cd07067">
    <property type="entry name" value="HP_PGM_like"/>
    <property type="match status" value="1"/>
</dbReference>
<dbReference type="InterPro" id="IPR029033">
    <property type="entry name" value="His_PPase_superfam"/>
</dbReference>
<gene>
    <name evidence="1" type="ORF">AOQ84DRAFT_291277</name>
</gene>
<dbReference type="Proteomes" id="UP000250140">
    <property type="component" value="Unassembled WGS sequence"/>
</dbReference>
<dbReference type="InterPro" id="IPR013078">
    <property type="entry name" value="His_Pase_superF_clade-1"/>
</dbReference>